<dbReference type="Gene3D" id="1.20.930.10">
    <property type="entry name" value="Conserved domain common to transcription factors TFIIS, elongin A, CRSP70"/>
    <property type="match status" value="1"/>
</dbReference>
<keyword evidence="3" id="KW-0732">Signal</keyword>
<dbReference type="WBParaSite" id="MBELARI_LOCUS19527">
    <property type="protein sequence ID" value="MBELARI_LOCUS19527"/>
    <property type="gene ID" value="MBELARI_LOCUS19527"/>
</dbReference>
<accession>A0AAF3EZ87</accession>
<dbReference type="PROSITE" id="PS51319">
    <property type="entry name" value="TFIIS_N"/>
    <property type="match status" value="1"/>
</dbReference>
<feature type="region of interest" description="Disordered" evidence="2">
    <location>
        <begin position="356"/>
        <end position="387"/>
    </location>
</feature>
<feature type="compositionally biased region" description="Polar residues" evidence="2">
    <location>
        <begin position="175"/>
        <end position="188"/>
    </location>
</feature>
<protein>
    <recommendedName>
        <fullName evidence="4">TFIIS N-terminal domain-containing protein</fullName>
    </recommendedName>
</protein>
<keyword evidence="1" id="KW-0539">Nucleus</keyword>
<feature type="chain" id="PRO_5041937676" description="TFIIS N-terminal domain-containing protein" evidence="3">
    <location>
        <begin position="26"/>
        <end position="475"/>
    </location>
</feature>
<evidence type="ECO:0000256" key="3">
    <source>
        <dbReference type="SAM" id="SignalP"/>
    </source>
</evidence>
<evidence type="ECO:0000256" key="1">
    <source>
        <dbReference type="PROSITE-ProRule" id="PRU00649"/>
    </source>
</evidence>
<keyword evidence="5" id="KW-1185">Reference proteome</keyword>
<evidence type="ECO:0000256" key="2">
    <source>
        <dbReference type="SAM" id="MobiDB-lite"/>
    </source>
</evidence>
<evidence type="ECO:0000259" key="4">
    <source>
        <dbReference type="PROSITE" id="PS51319"/>
    </source>
</evidence>
<evidence type="ECO:0000313" key="6">
    <source>
        <dbReference type="WBParaSite" id="MBELARI_LOCUS19527"/>
    </source>
</evidence>
<dbReference type="InterPro" id="IPR035441">
    <property type="entry name" value="TFIIS/LEDGF_dom_sf"/>
</dbReference>
<dbReference type="AlphaFoldDB" id="A0AAF3EZ87"/>
<feature type="compositionally biased region" description="Basic and acidic residues" evidence="2">
    <location>
        <begin position="165"/>
        <end position="174"/>
    </location>
</feature>
<dbReference type="GO" id="GO:0005634">
    <property type="term" value="C:nucleus"/>
    <property type="evidence" value="ECO:0007669"/>
    <property type="project" value="UniProtKB-SubCell"/>
</dbReference>
<feature type="compositionally biased region" description="Low complexity" evidence="2">
    <location>
        <begin position="109"/>
        <end position="122"/>
    </location>
</feature>
<feature type="signal peptide" evidence="3">
    <location>
        <begin position="1"/>
        <end position="25"/>
    </location>
</feature>
<comment type="subcellular location">
    <subcellularLocation>
        <location evidence="1">Nucleus</location>
    </subcellularLocation>
</comment>
<feature type="region of interest" description="Disordered" evidence="2">
    <location>
        <begin position="109"/>
        <end position="188"/>
    </location>
</feature>
<reference evidence="6" key="1">
    <citation type="submission" date="2024-02" db="UniProtKB">
        <authorList>
            <consortium name="WormBaseParasite"/>
        </authorList>
    </citation>
    <scope>IDENTIFICATION</scope>
</reference>
<dbReference type="InterPro" id="IPR017923">
    <property type="entry name" value="TFIIS_N"/>
</dbReference>
<organism evidence="5 6">
    <name type="scientific">Mesorhabditis belari</name>
    <dbReference type="NCBI Taxonomy" id="2138241"/>
    <lineage>
        <taxon>Eukaryota</taxon>
        <taxon>Metazoa</taxon>
        <taxon>Ecdysozoa</taxon>
        <taxon>Nematoda</taxon>
        <taxon>Chromadorea</taxon>
        <taxon>Rhabditida</taxon>
        <taxon>Rhabditina</taxon>
        <taxon>Rhabditomorpha</taxon>
        <taxon>Rhabditoidea</taxon>
        <taxon>Rhabditidae</taxon>
        <taxon>Mesorhabditinae</taxon>
        <taxon>Mesorhabditis</taxon>
    </lineage>
</organism>
<name>A0AAF3EZ87_9BILA</name>
<dbReference type="Proteomes" id="UP000887575">
    <property type="component" value="Unassembled WGS sequence"/>
</dbReference>
<sequence>MVGCVTLTAVPSLVSLSVAPMTAMTQVTVSYVDQLKKQLQQALENDEEKKIDSLIDEIEKLTFTKDLLQVTHFGAELNSVRKILGEKWPAIAKKCRNIIKTWQQLIQTNSSSATSSTNGTPNILGRRLTPATPVARPVPLTEKVNEQSSPKGILRKAESTSPTTTDRKASEKPKSSTTSPRITIAESTSTTLLLSHGDSIGLIKETTANEIRTNGKRKGEEIPPTGLKRVKTVAGDLPSTSTPAFSSSAGQSVLAARRQASQSTADMIAQMSSNLSSASDLASLIRNHQIQVQREEADEQFAQSLAAGAAQVQSPYVRGKRKYERKMAKVSATQIEPSNEEQKGIRLRISKTTSNLLDVDNGDEHPNPLESWPATSKKSREKYESKPSASSAMDWYANLQSLEELHLRAEKIPPVRSIGVGEGRQAHFIKRRELLVMPLISDTVKPDFLVHNYPEKHRFYAEENFLYGREKPTEE</sequence>
<feature type="domain" description="TFIIS N-terminal" evidence="4">
    <location>
        <begin position="30"/>
        <end position="109"/>
    </location>
</feature>
<dbReference type="SUPFAM" id="SSF47676">
    <property type="entry name" value="Conserved domain common to transcription factors TFIIS, elongin A, CRSP70"/>
    <property type="match status" value="1"/>
</dbReference>
<proteinExistence type="predicted"/>
<evidence type="ECO:0000313" key="5">
    <source>
        <dbReference type="Proteomes" id="UP000887575"/>
    </source>
</evidence>